<evidence type="ECO:0000256" key="2">
    <source>
        <dbReference type="SAM" id="SignalP"/>
    </source>
</evidence>
<protein>
    <submittedName>
        <fullName evidence="3">Putative secreted protein</fullName>
    </submittedName>
</protein>
<proteinExistence type="predicted"/>
<feature type="compositionally biased region" description="Basic and acidic residues" evidence="1">
    <location>
        <begin position="76"/>
        <end position="97"/>
    </location>
</feature>
<feature type="signal peptide" evidence="2">
    <location>
        <begin position="1"/>
        <end position="32"/>
    </location>
</feature>
<accession>A0A6M2D9N7</accession>
<keyword evidence="2" id="KW-0732">Signal</keyword>
<evidence type="ECO:0000256" key="1">
    <source>
        <dbReference type="SAM" id="MobiDB-lite"/>
    </source>
</evidence>
<evidence type="ECO:0000313" key="3">
    <source>
        <dbReference type="EMBL" id="NOV42795.1"/>
    </source>
</evidence>
<dbReference type="EMBL" id="GHWJ01010058">
    <property type="protein sequence ID" value="NOV42795.1"/>
    <property type="molecule type" value="Transcribed_RNA"/>
</dbReference>
<dbReference type="AlphaFoldDB" id="A0A6M2D9N7"/>
<name>A0A6M2D9N7_RHIMP</name>
<feature type="chain" id="PRO_5026745015" evidence="2">
    <location>
        <begin position="33"/>
        <end position="106"/>
    </location>
</feature>
<feature type="region of interest" description="Disordered" evidence="1">
    <location>
        <begin position="76"/>
        <end position="106"/>
    </location>
</feature>
<organism evidence="3">
    <name type="scientific">Rhipicephalus microplus</name>
    <name type="common">Cattle tick</name>
    <name type="synonym">Boophilus microplus</name>
    <dbReference type="NCBI Taxonomy" id="6941"/>
    <lineage>
        <taxon>Eukaryota</taxon>
        <taxon>Metazoa</taxon>
        <taxon>Ecdysozoa</taxon>
        <taxon>Arthropoda</taxon>
        <taxon>Chelicerata</taxon>
        <taxon>Arachnida</taxon>
        <taxon>Acari</taxon>
        <taxon>Parasitiformes</taxon>
        <taxon>Ixodida</taxon>
        <taxon>Ixodoidea</taxon>
        <taxon>Ixodidae</taxon>
        <taxon>Rhipicephalinae</taxon>
        <taxon>Rhipicephalus</taxon>
        <taxon>Boophilus</taxon>
    </lineage>
</organism>
<sequence length="106" mass="12058">MEVFDGLLVESQCFGVVMLLVLLNGPCGCADGLQMSGEQTKEVYVNQIDRRIHTAHDVKHNTNHFFTTTAQVQENCEHVERSPEERRVHKDAKRTERMFTNGKTPA</sequence>
<reference evidence="3" key="1">
    <citation type="submission" date="2019-09" db="EMBL/GenBank/DDBJ databases">
        <title>Organ-specific transcriptomic study of the physiology of the cattle tick, Rhipicephalus microplus.</title>
        <authorList>
            <person name="Tirloni L."/>
            <person name="Braz G."/>
            <person name="Gandara A.C.P."/>
            <person name="Sabadin G.A."/>
            <person name="da Silva R.M."/>
            <person name="Guizzo M.G."/>
            <person name="Machado J.A."/>
            <person name="Costa E.P."/>
            <person name="Gomes H.F."/>
            <person name="Moraes J."/>
            <person name="Mota M.B.S."/>
            <person name="Mesquita R.D."/>
            <person name="Alvarenga P.H."/>
            <person name="Alves F."/>
            <person name="Seixas A."/>
            <person name="da Fonseca R.N."/>
            <person name="Fogaca A."/>
            <person name="Logullo C."/>
            <person name="Tanaka A."/>
            <person name="Daffre S."/>
            <person name="Termignoni C."/>
            <person name="Vaz I.S.Jr."/>
            <person name="Oliveira P.L."/>
            <person name="Ribeiro J.M."/>
        </authorList>
    </citation>
    <scope>NUCLEOTIDE SEQUENCE</scope>
    <source>
        <strain evidence="3">Porto Alegre</strain>
    </source>
</reference>